<reference evidence="1 2" key="1">
    <citation type="journal article" date="2017" name="Gigascience">
        <title>Genome sequence of the small brown planthopper, Laodelphax striatellus.</title>
        <authorList>
            <person name="Zhu J."/>
            <person name="Jiang F."/>
            <person name="Wang X."/>
            <person name="Yang P."/>
            <person name="Bao Y."/>
            <person name="Zhao W."/>
            <person name="Wang W."/>
            <person name="Lu H."/>
            <person name="Wang Q."/>
            <person name="Cui N."/>
            <person name="Li J."/>
            <person name="Chen X."/>
            <person name="Luo L."/>
            <person name="Yu J."/>
            <person name="Kang L."/>
            <person name="Cui F."/>
        </authorList>
    </citation>
    <scope>NUCLEOTIDE SEQUENCE [LARGE SCALE GENOMIC DNA]</scope>
    <source>
        <strain evidence="1">Lst14</strain>
    </source>
</reference>
<dbReference type="OrthoDB" id="432447at2759"/>
<dbReference type="Proteomes" id="UP000291343">
    <property type="component" value="Unassembled WGS sequence"/>
</dbReference>
<evidence type="ECO:0000313" key="1">
    <source>
        <dbReference type="EMBL" id="RZF34598.1"/>
    </source>
</evidence>
<sequence length="66" mass="7507">MVFSPDLLLTFFNFVVWRVQELSFIAQLVKGVDLEKCIKCGIWAASRVIERSGCTFDVTQSYNNGD</sequence>
<accession>A0A482WM98</accession>
<evidence type="ECO:0000313" key="2">
    <source>
        <dbReference type="Proteomes" id="UP000291343"/>
    </source>
</evidence>
<protein>
    <submittedName>
        <fullName evidence="1">Uncharacterized protein</fullName>
    </submittedName>
</protein>
<keyword evidence="2" id="KW-1185">Reference proteome</keyword>
<dbReference type="SMR" id="A0A482WM98"/>
<proteinExistence type="predicted"/>
<organism evidence="1 2">
    <name type="scientific">Laodelphax striatellus</name>
    <name type="common">Small brown planthopper</name>
    <name type="synonym">Delphax striatella</name>
    <dbReference type="NCBI Taxonomy" id="195883"/>
    <lineage>
        <taxon>Eukaryota</taxon>
        <taxon>Metazoa</taxon>
        <taxon>Ecdysozoa</taxon>
        <taxon>Arthropoda</taxon>
        <taxon>Hexapoda</taxon>
        <taxon>Insecta</taxon>
        <taxon>Pterygota</taxon>
        <taxon>Neoptera</taxon>
        <taxon>Paraneoptera</taxon>
        <taxon>Hemiptera</taxon>
        <taxon>Auchenorrhyncha</taxon>
        <taxon>Fulgoroidea</taxon>
        <taxon>Delphacidae</taxon>
        <taxon>Criomorphinae</taxon>
        <taxon>Laodelphax</taxon>
    </lineage>
</organism>
<dbReference type="Gene3D" id="3.40.1190.20">
    <property type="match status" value="1"/>
</dbReference>
<dbReference type="InterPro" id="IPR029056">
    <property type="entry name" value="Ribokinase-like"/>
</dbReference>
<dbReference type="SUPFAM" id="SSF53613">
    <property type="entry name" value="Ribokinase-like"/>
    <property type="match status" value="1"/>
</dbReference>
<dbReference type="AlphaFoldDB" id="A0A482WM98"/>
<comment type="caution">
    <text evidence="1">The sequence shown here is derived from an EMBL/GenBank/DDBJ whole genome shotgun (WGS) entry which is preliminary data.</text>
</comment>
<name>A0A482WM98_LAOST</name>
<dbReference type="InParanoid" id="A0A482WM98"/>
<dbReference type="EMBL" id="QKKF02030924">
    <property type="protein sequence ID" value="RZF34598.1"/>
    <property type="molecule type" value="Genomic_DNA"/>
</dbReference>
<gene>
    <name evidence="1" type="ORF">LSTR_LSTR016169</name>
</gene>